<sequence>MDILPQIAKVTKKIYLCHNNVGKFASILPQNVQEKPRPVDAISEAIILSDGSILTDIDTIIY</sequence>
<dbReference type="Gene3D" id="3.50.50.60">
    <property type="entry name" value="FAD/NAD(P)-binding domain"/>
    <property type="match status" value="1"/>
</dbReference>
<dbReference type="AlphaFoldDB" id="A0A914DU72"/>
<proteinExistence type="predicted"/>
<keyword evidence="1" id="KW-1185">Reference proteome</keyword>
<reference evidence="2" key="1">
    <citation type="submission" date="2022-11" db="UniProtKB">
        <authorList>
            <consortium name="WormBaseParasite"/>
        </authorList>
    </citation>
    <scope>IDENTIFICATION</scope>
</reference>
<accession>A0A914DU72</accession>
<organism evidence="1 2">
    <name type="scientific">Acrobeloides nanus</name>
    <dbReference type="NCBI Taxonomy" id="290746"/>
    <lineage>
        <taxon>Eukaryota</taxon>
        <taxon>Metazoa</taxon>
        <taxon>Ecdysozoa</taxon>
        <taxon>Nematoda</taxon>
        <taxon>Chromadorea</taxon>
        <taxon>Rhabditida</taxon>
        <taxon>Tylenchina</taxon>
        <taxon>Cephalobomorpha</taxon>
        <taxon>Cephaloboidea</taxon>
        <taxon>Cephalobidae</taxon>
        <taxon>Acrobeloides</taxon>
    </lineage>
</organism>
<name>A0A914DU72_9BILA</name>
<dbReference type="WBParaSite" id="ACRNAN_scaffold391.g14881.t1">
    <property type="protein sequence ID" value="ACRNAN_scaffold391.g14881.t1"/>
    <property type="gene ID" value="ACRNAN_scaffold391.g14881"/>
</dbReference>
<evidence type="ECO:0000313" key="2">
    <source>
        <dbReference type="WBParaSite" id="ACRNAN_scaffold391.g14881.t1"/>
    </source>
</evidence>
<dbReference type="InterPro" id="IPR036188">
    <property type="entry name" value="FAD/NAD-bd_sf"/>
</dbReference>
<dbReference type="Proteomes" id="UP000887540">
    <property type="component" value="Unplaced"/>
</dbReference>
<evidence type="ECO:0000313" key="1">
    <source>
        <dbReference type="Proteomes" id="UP000887540"/>
    </source>
</evidence>
<protein>
    <submittedName>
        <fullName evidence="2">Uncharacterized protein</fullName>
    </submittedName>
</protein>